<comment type="caution">
    <text evidence="2">The sequence shown here is derived from an EMBL/GenBank/DDBJ whole genome shotgun (WGS) entry which is preliminary data.</text>
</comment>
<name>A0A512C5V2_9BACT</name>
<proteinExistence type="predicted"/>
<organism evidence="2 3">
    <name type="scientific">Cyclobacterium qasimii</name>
    <dbReference type="NCBI Taxonomy" id="1350429"/>
    <lineage>
        <taxon>Bacteria</taxon>
        <taxon>Pseudomonadati</taxon>
        <taxon>Bacteroidota</taxon>
        <taxon>Cytophagia</taxon>
        <taxon>Cytophagales</taxon>
        <taxon>Cyclobacteriaceae</taxon>
        <taxon>Cyclobacterium</taxon>
    </lineage>
</organism>
<dbReference type="Proteomes" id="UP000321301">
    <property type="component" value="Unassembled WGS sequence"/>
</dbReference>
<feature type="transmembrane region" description="Helical" evidence="1">
    <location>
        <begin position="6"/>
        <end position="29"/>
    </location>
</feature>
<sequence length="70" mass="8199">MTNFMFFIELLLKNIIYCGGIFHLLSLFFHRGRGNDISLQQLDSSQVIGGYENEKYCKTYLNFKNLTLIL</sequence>
<keyword evidence="3" id="KW-1185">Reference proteome</keyword>
<keyword evidence="1" id="KW-1133">Transmembrane helix</keyword>
<evidence type="ECO:0000313" key="2">
    <source>
        <dbReference type="EMBL" id="GEO19593.1"/>
    </source>
</evidence>
<reference evidence="2 3" key="1">
    <citation type="submission" date="2019-07" db="EMBL/GenBank/DDBJ databases">
        <title>Whole genome shotgun sequence of Cyclobacterium qasimii NBRC 106168.</title>
        <authorList>
            <person name="Hosoyama A."/>
            <person name="Uohara A."/>
            <person name="Ohji S."/>
            <person name="Ichikawa N."/>
        </authorList>
    </citation>
    <scope>NUCLEOTIDE SEQUENCE [LARGE SCALE GENOMIC DNA]</scope>
    <source>
        <strain evidence="2 3">NBRC 106168</strain>
    </source>
</reference>
<dbReference type="AlphaFoldDB" id="A0A512C5V2"/>
<evidence type="ECO:0000313" key="3">
    <source>
        <dbReference type="Proteomes" id="UP000321301"/>
    </source>
</evidence>
<dbReference type="EMBL" id="BJYV01000001">
    <property type="protein sequence ID" value="GEO19593.1"/>
    <property type="molecule type" value="Genomic_DNA"/>
</dbReference>
<keyword evidence="1" id="KW-0472">Membrane</keyword>
<protein>
    <submittedName>
        <fullName evidence="2">Uncharacterized protein</fullName>
    </submittedName>
</protein>
<accession>A0A512C5V2</accession>
<keyword evidence="1" id="KW-0812">Transmembrane</keyword>
<gene>
    <name evidence="2" type="ORF">CQA01_01270</name>
</gene>
<evidence type="ECO:0000256" key="1">
    <source>
        <dbReference type="SAM" id="Phobius"/>
    </source>
</evidence>